<proteinExistence type="predicted"/>
<evidence type="ECO:0000256" key="1">
    <source>
        <dbReference type="SAM" id="MobiDB-lite"/>
    </source>
</evidence>
<dbReference type="EMBL" id="JAVRRT010000004">
    <property type="protein sequence ID" value="KAK5172611.1"/>
    <property type="molecule type" value="Genomic_DNA"/>
</dbReference>
<protein>
    <submittedName>
        <fullName evidence="2">Uncharacterized protein</fullName>
    </submittedName>
</protein>
<organism evidence="2 3">
    <name type="scientific">Saxophila tyrrhenica</name>
    <dbReference type="NCBI Taxonomy" id="1690608"/>
    <lineage>
        <taxon>Eukaryota</taxon>
        <taxon>Fungi</taxon>
        <taxon>Dikarya</taxon>
        <taxon>Ascomycota</taxon>
        <taxon>Pezizomycotina</taxon>
        <taxon>Dothideomycetes</taxon>
        <taxon>Dothideomycetidae</taxon>
        <taxon>Mycosphaerellales</taxon>
        <taxon>Extremaceae</taxon>
        <taxon>Saxophila</taxon>
    </lineage>
</organism>
<evidence type="ECO:0000313" key="2">
    <source>
        <dbReference type="EMBL" id="KAK5172611.1"/>
    </source>
</evidence>
<name>A0AAV9PFG8_9PEZI</name>
<dbReference type="GeneID" id="89924078"/>
<reference evidence="2 3" key="1">
    <citation type="submission" date="2023-08" db="EMBL/GenBank/DDBJ databases">
        <title>Black Yeasts Isolated from many extreme environments.</title>
        <authorList>
            <person name="Coleine C."/>
            <person name="Stajich J.E."/>
            <person name="Selbmann L."/>
        </authorList>
    </citation>
    <scope>NUCLEOTIDE SEQUENCE [LARGE SCALE GENOMIC DNA]</scope>
    <source>
        <strain evidence="2 3">CCFEE 5935</strain>
    </source>
</reference>
<dbReference type="Proteomes" id="UP001337655">
    <property type="component" value="Unassembled WGS sequence"/>
</dbReference>
<dbReference type="RefSeq" id="XP_064661329.1">
    <property type="nucleotide sequence ID" value="XM_064799990.1"/>
</dbReference>
<keyword evidence="3" id="KW-1185">Reference proteome</keyword>
<evidence type="ECO:0000313" key="3">
    <source>
        <dbReference type="Proteomes" id="UP001337655"/>
    </source>
</evidence>
<feature type="compositionally biased region" description="Acidic residues" evidence="1">
    <location>
        <begin position="128"/>
        <end position="141"/>
    </location>
</feature>
<accession>A0AAV9PFG8</accession>
<comment type="caution">
    <text evidence="2">The sequence shown here is derived from an EMBL/GenBank/DDBJ whole genome shotgun (WGS) entry which is preliminary data.</text>
</comment>
<dbReference type="AlphaFoldDB" id="A0AAV9PFG8"/>
<feature type="region of interest" description="Disordered" evidence="1">
    <location>
        <begin position="126"/>
        <end position="168"/>
    </location>
</feature>
<gene>
    <name evidence="2" type="ORF">LTR77_002731</name>
</gene>
<sequence length="168" mass="18220">MADETTTELSKAELRDAARPNRCRMYATMDQEMVLKHRKSTAEACAEAEAVAHALLEQPELPLLHRARAYMVLGCAASGYLENACEAVRVVEMGIGLGGAGQAEYELLEQCKEVLPNAERDCGVYGDQADEVEDGEGDVEVAEALTTSPGAAEQPEQVEEQERPPTRP</sequence>